<proteinExistence type="inferred from homology"/>
<evidence type="ECO:0000313" key="8">
    <source>
        <dbReference type="Proteomes" id="UP000268093"/>
    </source>
</evidence>
<dbReference type="PANTHER" id="PTHR45916">
    <property type="entry name" value="STRUCTURAL MAINTENANCE OF CHROMOSOMES PROTEIN 5"/>
    <property type="match status" value="1"/>
</dbReference>
<dbReference type="OrthoDB" id="10254973at2759"/>
<evidence type="ECO:0000313" key="7">
    <source>
        <dbReference type="EMBL" id="RUP46260.1"/>
    </source>
</evidence>
<feature type="coiled-coil region" evidence="4">
    <location>
        <begin position="684"/>
        <end position="760"/>
    </location>
</feature>
<dbReference type="AlphaFoldDB" id="A0A433D604"/>
<dbReference type="Gene3D" id="3.40.50.300">
    <property type="entry name" value="P-loop containing nucleotide triphosphate hydrolases"/>
    <property type="match status" value="1"/>
</dbReference>
<comment type="caution">
    <text evidence="7">The sequence shown here is derived from an EMBL/GenBank/DDBJ whole genome shotgun (WGS) entry which is preliminary data.</text>
</comment>
<dbReference type="GO" id="GO:0000724">
    <property type="term" value="P:double-strand break repair via homologous recombination"/>
    <property type="evidence" value="ECO:0007669"/>
    <property type="project" value="TreeGrafter"/>
</dbReference>
<dbReference type="SUPFAM" id="SSF52540">
    <property type="entry name" value="P-loop containing nucleoside triphosphate hydrolases"/>
    <property type="match status" value="1"/>
</dbReference>
<gene>
    <name evidence="7" type="ORF">BC936DRAFT_147155</name>
</gene>
<dbReference type="Proteomes" id="UP000268093">
    <property type="component" value="Unassembled WGS sequence"/>
</dbReference>
<feature type="domain" description="Rad50/SbcC-type AAA" evidence="6">
    <location>
        <begin position="69"/>
        <end position="411"/>
    </location>
</feature>
<sequence>MPPKNPRERDGPDRESFVPSDPEEPAFQNYKRQKLDPALSSSSSMSRLPLFGGRLDNGEDGYVDGSIIRVTLKNFVTYEACEFRPGPHLNMIIGPNGTGKSTAVCAMALGLGGNTSLLGRAKDISEFVKTGKDKASIEIELKRQGRGGNIIIKRQIKKANNTSSWQINGNVSGLHFETHCLRDIHDTARHKHLLSVYHVLHDSTANSCLKIRSANSRSPPELLRETQKAAGETELSSWHDQLTEKRSEQKTLQSSVKSDKDALAILDSRNANLERDVLRFQEREKILARIKLLEAGIPLARYGQAKREYDDAKISRNAAHSEVRRVERANQPIEQSRGKLKKTVERTGREEKQLLEQFSIKQNQMRKKADSIERLENECSEITNSLDALKRRERSRRDKIAALRQEVQELERRFSADPPSSDTREVQLAIEAINNEIREGFQKVEESQTQLKEIVNEGRELNREINQKAQQLEDLQNIRTRRLSFLANTDPDCHRAVIWMQNNRDRFESHVYDPACLEINIRDQQYVNAIEHCLGGARSNTMKTWVCQTKHDYELFTHELIDNMKLRLQAVWLDRTLEQFRPPMGVQQLRRQYGLDNYILDLIDGPSPILAFLCDSSNIHQTPVTLRTVNSEQIMETSDFQHFVAGDNAYIIKKSRYGNHHRLTNCRKFNHATLLTDSVDVNVKRTLQEDLDRARQKLAHNEDRVKKLKEEENKYRKADGELRERKEELNRRRREIQAARNNWERSRVQLDTKRQRLQDEQNRPELTRQEEIDLKQKRHTHAVNRSKFALEYKNLIQESVELFAQHNVACLQSIQASAKLRALETQCREQVAELRNANAQFQRADTTFRNAKEHAKRCLDEAKQSSEEMDDEMKDEWQKLSEGRSVEQLEEDIATEKARADAQYATNPRVLEDYNRRKREADQLRGKLNNSERQLERLTDDIDNVRSKWQPKLQDLVNRISQGFSAAFDRIGCAGEVRISGIGVHEDYDKWGIDILVKFR</sequence>
<dbReference type="GO" id="GO:0030915">
    <property type="term" value="C:Smc5-Smc6 complex"/>
    <property type="evidence" value="ECO:0007669"/>
    <property type="project" value="TreeGrafter"/>
</dbReference>
<accession>A0A433D604</accession>
<protein>
    <recommendedName>
        <fullName evidence="2">Structural maintenance of chromosomes protein 5</fullName>
    </recommendedName>
</protein>
<dbReference type="InterPro" id="IPR038729">
    <property type="entry name" value="Rad50/SbcC_AAA"/>
</dbReference>
<feature type="coiled-coil region" evidence="4">
    <location>
        <begin position="444"/>
        <end position="481"/>
    </location>
</feature>
<dbReference type="EMBL" id="RBNI01006083">
    <property type="protein sequence ID" value="RUP46260.1"/>
    <property type="molecule type" value="Genomic_DNA"/>
</dbReference>
<organism evidence="7 8">
    <name type="scientific">Jimgerdemannia flammicorona</name>
    <dbReference type="NCBI Taxonomy" id="994334"/>
    <lineage>
        <taxon>Eukaryota</taxon>
        <taxon>Fungi</taxon>
        <taxon>Fungi incertae sedis</taxon>
        <taxon>Mucoromycota</taxon>
        <taxon>Mucoromycotina</taxon>
        <taxon>Endogonomycetes</taxon>
        <taxon>Endogonales</taxon>
        <taxon>Endogonaceae</taxon>
        <taxon>Jimgerdemannia</taxon>
    </lineage>
</organism>
<dbReference type="GO" id="GO:0016887">
    <property type="term" value="F:ATP hydrolysis activity"/>
    <property type="evidence" value="ECO:0007669"/>
    <property type="project" value="InterPro"/>
</dbReference>
<evidence type="ECO:0000256" key="5">
    <source>
        <dbReference type="SAM" id="MobiDB-lite"/>
    </source>
</evidence>
<feature type="region of interest" description="Disordered" evidence="5">
    <location>
        <begin position="1"/>
        <end position="46"/>
    </location>
</feature>
<keyword evidence="8" id="KW-1185">Reference proteome</keyword>
<evidence type="ECO:0000256" key="1">
    <source>
        <dbReference type="ARBA" id="ARBA00010171"/>
    </source>
</evidence>
<feature type="coiled-coil region" evidence="4">
    <location>
        <begin position="820"/>
        <end position="948"/>
    </location>
</feature>
<dbReference type="GO" id="GO:0005634">
    <property type="term" value="C:nucleus"/>
    <property type="evidence" value="ECO:0007669"/>
    <property type="project" value="TreeGrafter"/>
</dbReference>
<keyword evidence="3 4" id="KW-0175">Coiled coil</keyword>
<feature type="coiled-coil region" evidence="4">
    <location>
        <begin position="358"/>
        <end position="413"/>
    </location>
</feature>
<evidence type="ECO:0000256" key="2">
    <source>
        <dbReference type="ARBA" id="ARBA00018687"/>
    </source>
</evidence>
<dbReference type="InterPro" id="IPR027417">
    <property type="entry name" value="P-loop_NTPase"/>
</dbReference>
<evidence type="ECO:0000256" key="3">
    <source>
        <dbReference type="ARBA" id="ARBA00023054"/>
    </source>
</evidence>
<feature type="region of interest" description="Disordered" evidence="5">
    <location>
        <begin position="216"/>
        <end position="255"/>
    </location>
</feature>
<comment type="similarity">
    <text evidence="1">Belongs to the SMC family. SMC5 subfamily.</text>
</comment>
<feature type="compositionally biased region" description="Basic and acidic residues" evidence="5">
    <location>
        <begin position="1"/>
        <end position="16"/>
    </location>
</feature>
<dbReference type="PANTHER" id="PTHR45916:SF1">
    <property type="entry name" value="STRUCTURAL MAINTENANCE OF CHROMOSOMES PROTEIN 5"/>
    <property type="match status" value="1"/>
</dbReference>
<dbReference type="GO" id="GO:0003697">
    <property type="term" value="F:single-stranded DNA binding"/>
    <property type="evidence" value="ECO:0007669"/>
    <property type="project" value="TreeGrafter"/>
</dbReference>
<evidence type="ECO:0000259" key="6">
    <source>
        <dbReference type="Pfam" id="PF13476"/>
    </source>
</evidence>
<name>A0A433D604_9FUNG</name>
<evidence type="ECO:0000256" key="4">
    <source>
        <dbReference type="SAM" id="Coils"/>
    </source>
</evidence>
<dbReference type="Pfam" id="PF13476">
    <property type="entry name" value="AAA_23"/>
    <property type="match status" value="1"/>
</dbReference>
<reference evidence="7 8" key="1">
    <citation type="journal article" date="2018" name="New Phytol.">
        <title>Phylogenomics of Endogonaceae and evolution of mycorrhizas within Mucoromycota.</title>
        <authorList>
            <person name="Chang Y."/>
            <person name="Desiro A."/>
            <person name="Na H."/>
            <person name="Sandor L."/>
            <person name="Lipzen A."/>
            <person name="Clum A."/>
            <person name="Barry K."/>
            <person name="Grigoriev I.V."/>
            <person name="Martin F.M."/>
            <person name="Stajich J.E."/>
            <person name="Smith M.E."/>
            <person name="Bonito G."/>
            <person name="Spatafora J.W."/>
        </authorList>
    </citation>
    <scope>NUCLEOTIDE SEQUENCE [LARGE SCALE GENOMIC DNA]</scope>
    <source>
        <strain evidence="7 8">GMNB39</strain>
    </source>
</reference>